<dbReference type="AlphaFoldDB" id="A0A6A5ADE3"/>
<evidence type="ECO:0000313" key="3">
    <source>
        <dbReference type="EMBL" id="KAF0736759.1"/>
    </source>
</evidence>
<dbReference type="InterPro" id="IPR052727">
    <property type="entry name" value="Rab4/Rab5_effector"/>
</dbReference>
<evidence type="ECO:0000256" key="1">
    <source>
        <dbReference type="SAM" id="MobiDB-lite"/>
    </source>
</evidence>
<gene>
    <name evidence="3" type="ORF">AaE_008981</name>
</gene>
<evidence type="ECO:0000313" key="4">
    <source>
        <dbReference type="Proteomes" id="UP000469452"/>
    </source>
</evidence>
<evidence type="ECO:0000259" key="2">
    <source>
        <dbReference type="Pfam" id="PF01852"/>
    </source>
</evidence>
<dbReference type="PANTHER" id="PTHR13510">
    <property type="entry name" value="FYVE-FINGER-CONTAINING RAB5 EFFECTOR PROTEIN RABENOSYN-5-RELATED"/>
    <property type="match status" value="1"/>
</dbReference>
<protein>
    <recommendedName>
        <fullName evidence="2">START domain-containing protein</fullName>
    </recommendedName>
</protein>
<dbReference type="GO" id="GO:0008289">
    <property type="term" value="F:lipid binding"/>
    <property type="evidence" value="ECO:0007669"/>
    <property type="project" value="InterPro"/>
</dbReference>
<accession>A0A6A5ADE3</accession>
<dbReference type="Proteomes" id="UP000469452">
    <property type="component" value="Unassembled WGS sequence"/>
</dbReference>
<dbReference type="InterPro" id="IPR002913">
    <property type="entry name" value="START_lipid-bd_dom"/>
</dbReference>
<dbReference type="Gene3D" id="3.30.530.20">
    <property type="match status" value="1"/>
</dbReference>
<dbReference type="VEuPathDB" id="FungiDB:H257_16621"/>
<reference evidence="3 4" key="1">
    <citation type="submission" date="2019-06" db="EMBL/GenBank/DDBJ databases">
        <title>Genomics analysis of Aphanomyces spp. identifies a new class of oomycete effector associated with host adaptation.</title>
        <authorList>
            <person name="Gaulin E."/>
        </authorList>
    </citation>
    <scope>NUCLEOTIDE SEQUENCE [LARGE SCALE GENOMIC DNA]</scope>
    <source>
        <strain evidence="3 4">E</strain>
    </source>
</reference>
<name>A0A6A5ADE3_APHAT</name>
<proteinExistence type="predicted"/>
<feature type="domain" description="START" evidence="2">
    <location>
        <begin position="162"/>
        <end position="264"/>
    </location>
</feature>
<sequence>MHKEEARAFADTLSDEDVEYLKQVARKTCARVASASRMDASSSVTWEPIGHKDGVDIYIGEVNEGDSGLRKVNTPSSMRKYLCGVTYVPASLDDIVNIFHSKSALQKVKNNGSQTTFNAFEREILNTKTLYKIRKRTSNAPRHCISLKWMRLGSTVKEMDDRDFVFLECQDTIFDEKVKRRGWVCSMHSVQLPGCPPLDGYVRGSLYRSGYVFRETETPNALQVVCIMDMDFKGTMNANLSNLMLKSRVMIVGAIREHFQALQEELNQPQGEELDATPCPLCRDYLASTRCITCDDVRVDVFPVVCMNCCQLIDPENSVCTVCIMNGKVDQLNANQANDTDYDDTSIGNDRSILLPPTGPTSKNARKPSVVLAPLPDLDDDSSTSTEERRQSSEDNNQTTQDYALTLQPPGFFAQLLVAPTSSGSHRRDLSDAISYVEPDGTDPLYALAVQRLQVAASSEQEATRLAIVNLYYKHVVEC</sequence>
<comment type="caution">
    <text evidence="3">The sequence shown here is derived from an EMBL/GenBank/DDBJ whole genome shotgun (WGS) entry which is preliminary data.</text>
</comment>
<dbReference type="InterPro" id="IPR023393">
    <property type="entry name" value="START-like_dom_sf"/>
</dbReference>
<dbReference type="SUPFAM" id="SSF55961">
    <property type="entry name" value="Bet v1-like"/>
    <property type="match status" value="1"/>
</dbReference>
<feature type="region of interest" description="Disordered" evidence="1">
    <location>
        <begin position="335"/>
        <end position="399"/>
    </location>
</feature>
<dbReference type="EMBL" id="VJMI01014826">
    <property type="protein sequence ID" value="KAF0736759.1"/>
    <property type="molecule type" value="Genomic_DNA"/>
</dbReference>
<organism evidence="3 4">
    <name type="scientific">Aphanomyces astaci</name>
    <name type="common">Crayfish plague agent</name>
    <dbReference type="NCBI Taxonomy" id="112090"/>
    <lineage>
        <taxon>Eukaryota</taxon>
        <taxon>Sar</taxon>
        <taxon>Stramenopiles</taxon>
        <taxon>Oomycota</taxon>
        <taxon>Saprolegniomycetes</taxon>
        <taxon>Saprolegniales</taxon>
        <taxon>Verrucalvaceae</taxon>
        <taxon>Aphanomyces</taxon>
    </lineage>
</organism>
<dbReference type="PANTHER" id="PTHR13510:SF44">
    <property type="entry name" value="RABENOSYN-5"/>
    <property type="match status" value="1"/>
</dbReference>
<dbReference type="Pfam" id="PF01852">
    <property type="entry name" value="START"/>
    <property type="match status" value="1"/>
</dbReference>